<evidence type="ECO:0000259" key="7">
    <source>
        <dbReference type="Pfam" id="PF00425"/>
    </source>
</evidence>
<evidence type="ECO:0000256" key="3">
    <source>
        <dbReference type="ARBA" id="ARBA00012824"/>
    </source>
</evidence>
<feature type="region of interest" description="Disordered" evidence="6">
    <location>
        <begin position="781"/>
        <end position="803"/>
    </location>
</feature>
<dbReference type="InterPro" id="IPR036380">
    <property type="entry name" value="Isochorismatase-like_sf"/>
</dbReference>
<dbReference type="InterPro" id="IPR020845">
    <property type="entry name" value="AMP-binding_CS"/>
</dbReference>
<evidence type="ECO:0000259" key="9">
    <source>
        <dbReference type="Pfam" id="PF00857"/>
    </source>
</evidence>
<comment type="catalytic activity">
    <reaction evidence="1">
        <text>chorismate = isochorismate</text>
        <dbReference type="Rhea" id="RHEA:18985"/>
        <dbReference type="ChEBI" id="CHEBI:29748"/>
        <dbReference type="ChEBI" id="CHEBI:29780"/>
        <dbReference type="EC" id="5.4.4.2"/>
    </reaction>
</comment>
<protein>
    <recommendedName>
        <fullName evidence="3">isochorismate synthase</fullName>
        <ecNumber evidence="3">5.4.4.2</ecNumber>
    </recommendedName>
    <alternativeName>
        <fullName evidence="5">Isochorismate mutase</fullName>
    </alternativeName>
</protein>
<dbReference type="Proteomes" id="UP000000545">
    <property type="component" value="Chromosome"/>
</dbReference>
<dbReference type="GO" id="GO:0009697">
    <property type="term" value="P:salicylic acid biosynthetic process"/>
    <property type="evidence" value="ECO:0007669"/>
    <property type="project" value="TreeGrafter"/>
</dbReference>
<dbReference type="OrthoDB" id="9803968at2"/>
<evidence type="ECO:0000259" key="8">
    <source>
        <dbReference type="Pfam" id="PF00501"/>
    </source>
</evidence>
<dbReference type="SUPFAM" id="SSF56322">
    <property type="entry name" value="ADC synthase"/>
    <property type="match status" value="1"/>
</dbReference>
<dbReference type="Gene3D" id="3.40.50.850">
    <property type="entry name" value="Isochorismatase-like"/>
    <property type="match status" value="1"/>
</dbReference>
<evidence type="ECO:0000259" key="10">
    <source>
        <dbReference type="Pfam" id="PF13193"/>
    </source>
</evidence>
<keyword evidence="11" id="KW-0436">Ligase</keyword>
<sequence>MAIPPISPYPIPTPSTTLPADCPARSWALEPARAALLVHDMQKYFLAAYDWNKEPLHSALANIARLITTADQLGIPVFYSAQPPQQHPTRRGLLSDMWGQGLQTAEEASIIKELAPGKHHQILTKWRYSAFERTDLYQSLAFARRDQLIITGVYGHMGCKVTAVDAFMKDIQPFVITDGIADFTAQDHQETIDWVAKRCGRSLDTASALKQLEVHDGPPSGEASGPPSFVMSDSDQTLTTCGVKTRYGTVEQAAAALRRAAEAGREDVVVGALPFDPDTAPVLLAPESFQRHAGAPRWKTAPLVPDVVDISQRPSLQEHGRRVSRAVEAIGRGKFQKVVLSREEEYTLASPVEPEALLRGFMETSATGHGHLVATTNGPEEAFFVGSSPELLIRKEGARIVSHPLAGTIARSEDPVTDWARAIELTLSHKDIAEHRFVTTAIRKVLEPLCTQLHVPELPTLTATSHTWHLGTHIEGTLRNPDTSVLELAALLHPTPAVNGAPSAAALDFLRQQEPERGLYGGAIGYADSHGDGEWRVAIRSATVQGSQVSARAGGGIVAESQPDQEIEETNFKLGPVRALLGLAAKGDTEGTAQPPSAHIAPNPEPHLSPLNGSHGPEVLANHMPRTLAQEYHRQGIWTHHTHWDVFQQTVATFPNRPATTDGHRSLSWHELDNSVETAAHYLHQAGVRRGDGCILQLPNSVVFLETLLALWKLGAIPIFALPDLGSTEVRHFASHAPARFYISTSRPDRHLAGVHATLQEPLDDGRTVRAILIDETAESPWATESTGHSEAANEESPAPPTADVEADELAFLQLSGGTTGLPKLIPRTHADYLYSIRCALQACDLETESCLLVALPAAHNFTLSSPGILGALLRGAHIVFAKSPMPSDLLPAIDHHGATHLALVPPAVLGILNAPARDRHDLRTLRTLWVGGAKLSAEVARRIRPELDCQLQQVFGMAEGLVNFTPLNASTEEIINTQGRPMSSHDEICIVDDATLPLPEGHPGHLLTRGPYTIRGYHRAEEINSRAFTEDGFYITGDIVTVDDSALTVVGRAKDQINRGGEKVAPEAVENALLSHPDIHDVSVVGTPDDNLGEAITAYVILRDGVDDLTPLAVRKHARAAGIARFAVPDHVHIVEEFPTTGVGKVNKRIQQNNADSTAERKAERKIEVAN</sequence>
<dbReference type="eggNOG" id="COG1169">
    <property type="taxonomic scope" value="Bacteria"/>
</dbReference>
<evidence type="ECO:0000256" key="5">
    <source>
        <dbReference type="ARBA" id="ARBA00041564"/>
    </source>
</evidence>
<dbReference type="InterPro" id="IPR016291">
    <property type="entry name" value="Isochorismatase"/>
</dbReference>
<dbReference type="Pfam" id="PF13193">
    <property type="entry name" value="AMP-binding_C"/>
    <property type="match status" value="1"/>
</dbReference>
<keyword evidence="11" id="KW-0808">Transferase</keyword>
<name>Q4JT60_CORJK</name>
<dbReference type="Pfam" id="PF00857">
    <property type="entry name" value="Isochorismatase"/>
    <property type="match status" value="1"/>
</dbReference>
<comment type="similarity">
    <text evidence="2">Belongs to the isochorismate synthase family.</text>
</comment>
<dbReference type="Pfam" id="PF00501">
    <property type="entry name" value="AMP-binding"/>
    <property type="match status" value="1"/>
</dbReference>
<reference evidence="11 12" key="1">
    <citation type="journal article" date="2005" name="J. Bacteriol.">
        <title>Complete genome sequence and analysis of the multiresistant nosocomial pathogen Corynebacterium jeikeium K411, a lipid-requiring bacterium of the human skin flora.</title>
        <authorList>
            <person name="Tauch A."/>
            <person name="Kaiser O."/>
            <person name="Hain T."/>
            <person name="Goesmann A."/>
            <person name="Weisshaar B."/>
            <person name="Albersmeier A."/>
            <person name="Bekel T."/>
            <person name="Bischoff N."/>
            <person name="Brune I."/>
            <person name="Chakraborty T."/>
            <person name="Kalinowski J."/>
            <person name="Meyer F."/>
            <person name="Rupp O."/>
            <person name="Schneiker S."/>
            <person name="Viehoever P."/>
            <person name="Puehler A."/>
        </authorList>
    </citation>
    <scope>NUCLEOTIDE SEQUENCE [LARGE SCALE GENOMIC DNA]</scope>
    <source>
        <strain evidence="11 12">K411</strain>
    </source>
</reference>
<dbReference type="Gene3D" id="3.30.300.30">
    <property type="match status" value="1"/>
</dbReference>
<dbReference type="RefSeq" id="WP_011274158.1">
    <property type="nucleotide sequence ID" value="NC_007164.1"/>
</dbReference>
<feature type="domain" description="AMP-dependent synthetase/ligase" evidence="8">
    <location>
        <begin position="647"/>
        <end position="1019"/>
    </location>
</feature>
<evidence type="ECO:0000256" key="4">
    <source>
        <dbReference type="ARBA" id="ARBA00023235"/>
    </source>
</evidence>
<dbReference type="EC" id="5.4.4.2" evidence="3"/>
<dbReference type="GO" id="GO:0016779">
    <property type="term" value="F:nucleotidyltransferase activity"/>
    <property type="evidence" value="ECO:0007669"/>
    <property type="project" value="UniProtKB-KW"/>
</dbReference>
<dbReference type="PROSITE" id="PS00455">
    <property type="entry name" value="AMP_BINDING"/>
    <property type="match status" value="1"/>
</dbReference>
<proteinExistence type="inferred from homology"/>
<gene>
    <name evidence="11" type="primary">dhbE</name>
    <name evidence="11" type="ordered locus">jk1820</name>
</gene>
<dbReference type="EMBL" id="CR931997">
    <property type="protein sequence ID" value="CAI37997.1"/>
    <property type="molecule type" value="Genomic_DNA"/>
</dbReference>
<accession>Q4JT60</accession>
<dbReference type="InterPro" id="IPR042099">
    <property type="entry name" value="ANL_N_sf"/>
</dbReference>
<dbReference type="GO" id="GO:0008908">
    <property type="term" value="F:isochorismatase activity"/>
    <property type="evidence" value="ECO:0007669"/>
    <property type="project" value="InterPro"/>
</dbReference>
<dbReference type="InterPro" id="IPR005801">
    <property type="entry name" value="ADC_synthase"/>
</dbReference>
<evidence type="ECO:0000313" key="12">
    <source>
        <dbReference type="Proteomes" id="UP000000545"/>
    </source>
</evidence>
<dbReference type="HOGENOM" id="CLU_008171_0_0_11"/>
<dbReference type="InterPro" id="IPR025110">
    <property type="entry name" value="AMP-bd_C"/>
</dbReference>
<keyword evidence="11" id="KW-0548">Nucleotidyltransferase</keyword>
<dbReference type="PANTHER" id="PTHR42839:SF2">
    <property type="entry name" value="ISOCHORISMATE SYNTHASE ENTC"/>
    <property type="match status" value="1"/>
</dbReference>
<evidence type="ECO:0000313" key="11">
    <source>
        <dbReference type="EMBL" id="CAI37997.1"/>
    </source>
</evidence>
<dbReference type="InterPro" id="IPR000868">
    <property type="entry name" value="Isochorismatase-like_dom"/>
</dbReference>
<dbReference type="STRING" id="306537.jk1820"/>
<dbReference type="eggNOG" id="COG1021">
    <property type="taxonomic scope" value="Bacteria"/>
</dbReference>
<feature type="domain" description="Chorismate-utilising enzyme C-terminal" evidence="7">
    <location>
        <begin position="317"/>
        <end position="573"/>
    </location>
</feature>
<organism evidence="11 12">
    <name type="scientific">Corynebacterium jeikeium (strain K411)</name>
    <dbReference type="NCBI Taxonomy" id="306537"/>
    <lineage>
        <taxon>Bacteria</taxon>
        <taxon>Bacillati</taxon>
        <taxon>Actinomycetota</taxon>
        <taxon>Actinomycetes</taxon>
        <taxon>Mycobacteriales</taxon>
        <taxon>Corynebacteriaceae</taxon>
        <taxon>Corynebacterium</taxon>
    </lineage>
</organism>
<dbReference type="PRINTS" id="PR01398">
    <property type="entry name" value="ISCHRISMTASE"/>
</dbReference>
<keyword evidence="4" id="KW-0413">Isomerase</keyword>
<dbReference type="Pfam" id="PF00425">
    <property type="entry name" value="Chorismate_bind"/>
    <property type="match status" value="1"/>
</dbReference>
<keyword evidence="12" id="KW-1185">Reference proteome</keyword>
<dbReference type="InterPro" id="IPR004561">
    <property type="entry name" value="IsoChor_synthase"/>
</dbReference>
<feature type="domain" description="Isochorismatase-like" evidence="9">
    <location>
        <begin position="34"/>
        <end position="206"/>
    </location>
</feature>
<dbReference type="GO" id="GO:0016874">
    <property type="term" value="F:ligase activity"/>
    <property type="evidence" value="ECO:0007669"/>
    <property type="project" value="UniProtKB-KW"/>
</dbReference>
<dbReference type="Gene3D" id="3.40.50.12780">
    <property type="entry name" value="N-terminal domain of ligase-like"/>
    <property type="match status" value="1"/>
</dbReference>
<dbReference type="InterPro" id="IPR015890">
    <property type="entry name" value="Chorismate_C"/>
</dbReference>
<evidence type="ECO:0000256" key="1">
    <source>
        <dbReference type="ARBA" id="ARBA00000799"/>
    </source>
</evidence>
<feature type="domain" description="AMP-binding enzyme C-terminal" evidence="10">
    <location>
        <begin position="1070"/>
        <end position="1146"/>
    </location>
</feature>
<dbReference type="PANTHER" id="PTHR42839">
    <property type="entry name" value="ISOCHORISMATE SYNTHASE ENTC"/>
    <property type="match status" value="1"/>
</dbReference>
<dbReference type="InterPro" id="IPR045851">
    <property type="entry name" value="AMP-bd_C_sf"/>
</dbReference>
<evidence type="ECO:0000256" key="2">
    <source>
        <dbReference type="ARBA" id="ARBA00005297"/>
    </source>
</evidence>
<dbReference type="AlphaFoldDB" id="Q4JT60"/>
<dbReference type="PATRIC" id="fig|306537.10.peg.1843"/>
<dbReference type="eggNOG" id="COG1535">
    <property type="taxonomic scope" value="Bacteria"/>
</dbReference>
<evidence type="ECO:0000256" key="6">
    <source>
        <dbReference type="SAM" id="MobiDB-lite"/>
    </source>
</evidence>
<dbReference type="SUPFAM" id="SSF56801">
    <property type="entry name" value="Acetyl-CoA synthetase-like"/>
    <property type="match status" value="1"/>
</dbReference>
<dbReference type="Gene3D" id="3.60.120.10">
    <property type="entry name" value="Anthranilate synthase"/>
    <property type="match status" value="1"/>
</dbReference>
<dbReference type="InterPro" id="IPR000873">
    <property type="entry name" value="AMP-dep_synth/lig_dom"/>
</dbReference>
<dbReference type="GO" id="GO:0008909">
    <property type="term" value="F:isochorismate synthase activity"/>
    <property type="evidence" value="ECO:0007669"/>
    <property type="project" value="UniProtKB-EC"/>
</dbReference>
<dbReference type="KEGG" id="cjk:jk1820"/>
<dbReference type="NCBIfam" id="TIGR00543">
    <property type="entry name" value="isochor_syn"/>
    <property type="match status" value="1"/>
</dbReference>
<dbReference type="SUPFAM" id="SSF52499">
    <property type="entry name" value="Isochorismatase-like hydrolases"/>
    <property type="match status" value="1"/>
</dbReference>